<dbReference type="InterPro" id="IPR043428">
    <property type="entry name" value="LivM-like"/>
</dbReference>
<evidence type="ECO:0000256" key="1">
    <source>
        <dbReference type="ARBA" id="ARBA00004651"/>
    </source>
</evidence>
<feature type="transmembrane region" description="Helical" evidence="7">
    <location>
        <begin position="153"/>
        <end position="174"/>
    </location>
</feature>
<keyword evidence="5 7" id="KW-0472">Membrane</keyword>
<dbReference type="EMBL" id="FPBV01000003">
    <property type="protein sequence ID" value="SFU54588.1"/>
    <property type="molecule type" value="Genomic_DNA"/>
</dbReference>
<evidence type="ECO:0000313" key="8">
    <source>
        <dbReference type="EMBL" id="SFU54588.1"/>
    </source>
</evidence>
<keyword evidence="4 7" id="KW-1133">Transmembrane helix</keyword>
<dbReference type="PANTHER" id="PTHR30482:SF10">
    <property type="entry name" value="HIGH-AFFINITY BRANCHED-CHAIN AMINO ACID TRANSPORT PROTEIN BRAE"/>
    <property type="match status" value="1"/>
</dbReference>
<dbReference type="CDD" id="cd06581">
    <property type="entry name" value="TM_PBP1_LivM_like"/>
    <property type="match status" value="1"/>
</dbReference>
<dbReference type="PANTHER" id="PTHR30482">
    <property type="entry name" value="HIGH-AFFINITY BRANCHED-CHAIN AMINO ACID TRANSPORT SYSTEM PERMEASE"/>
    <property type="match status" value="1"/>
</dbReference>
<feature type="region of interest" description="Disordered" evidence="6">
    <location>
        <begin position="422"/>
        <end position="453"/>
    </location>
</feature>
<feature type="transmembrane region" description="Helical" evidence="7">
    <location>
        <begin position="233"/>
        <end position="249"/>
    </location>
</feature>
<dbReference type="Proteomes" id="UP000183508">
    <property type="component" value="Unassembled WGS sequence"/>
</dbReference>
<evidence type="ECO:0000256" key="3">
    <source>
        <dbReference type="ARBA" id="ARBA00022692"/>
    </source>
</evidence>
<keyword evidence="2" id="KW-1003">Cell membrane</keyword>
<feature type="transmembrane region" description="Helical" evidence="7">
    <location>
        <begin position="64"/>
        <end position="82"/>
    </location>
</feature>
<evidence type="ECO:0000256" key="4">
    <source>
        <dbReference type="ARBA" id="ARBA00022989"/>
    </source>
</evidence>
<protein>
    <submittedName>
        <fullName evidence="8">Branched-chain amino acid transport system permease protein</fullName>
    </submittedName>
</protein>
<dbReference type="AlphaFoldDB" id="A0A1I7H1L5"/>
<name>A0A1I7H1L5_9BACL</name>
<dbReference type="Pfam" id="PF02653">
    <property type="entry name" value="BPD_transp_2"/>
    <property type="match status" value="1"/>
</dbReference>
<dbReference type="STRING" id="392015.SAMN05421543_103183"/>
<keyword evidence="9" id="KW-1185">Reference proteome</keyword>
<proteinExistence type="predicted"/>
<evidence type="ECO:0000256" key="6">
    <source>
        <dbReference type="SAM" id="MobiDB-lite"/>
    </source>
</evidence>
<feature type="transmembrane region" description="Helical" evidence="7">
    <location>
        <begin position="377"/>
        <end position="394"/>
    </location>
</feature>
<dbReference type="InterPro" id="IPR001851">
    <property type="entry name" value="ABC_transp_permease"/>
</dbReference>
<feature type="transmembrane region" description="Helical" evidence="7">
    <location>
        <begin position="21"/>
        <end position="52"/>
    </location>
</feature>
<organism evidence="8 9">
    <name type="scientific">Alicyclobacillus macrosporangiidus</name>
    <dbReference type="NCBI Taxonomy" id="392015"/>
    <lineage>
        <taxon>Bacteria</taxon>
        <taxon>Bacillati</taxon>
        <taxon>Bacillota</taxon>
        <taxon>Bacilli</taxon>
        <taxon>Bacillales</taxon>
        <taxon>Alicyclobacillaceae</taxon>
        <taxon>Alicyclobacillus</taxon>
    </lineage>
</organism>
<evidence type="ECO:0000256" key="7">
    <source>
        <dbReference type="SAM" id="Phobius"/>
    </source>
</evidence>
<evidence type="ECO:0000256" key="2">
    <source>
        <dbReference type="ARBA" id="ARBA00022475"/>
    </source>
</evidence>
<sequence length="453" mass="48833">MKDRMPRLRARLRQPRTQAMLLAAYTALSAAGLAFGGLSILWFLLLLVSLLLLYYSDLPRMVKWVWAGVVVAVLLPVCASNGSSYESFMEVATQMGIFVAMALGLNVVVGFAGLLDLGFIAFFALGAYTYAIFFSDQANHFIAGHHFPLSGDLFWLCLPVGLFVAALFGVLLGLPVLRVKGDYLAIVTLGFGEIIRIIFNNLDKPVNITNGAIGISSVQAPRFFGISLSFPHQFYYLVLVLLAIVLYAVQRLEHSRVGRAWKAVREDEIAAQAMGVPLVRTKLVAFAVGASFSGLMGVVFAAKQAFIDPTSFTMLESITILVMVILGGMGSLPGVVVGACLVTLLNIQLMPELTNWLNTLTTAGVINFPSALSPSKMQRLIFGIILILFAVFRPQGMIPAKTRRYDDAVLSRLAAEWRETAGGARRDGAHPAVPGYTSGHAAGQEGAKEGASL</sequence>
<dbReference type="GO" id="GO:0015658">
    <property type="term" value="F:branched-chain amino acid transmembrane transporter activity"/>
    <property type="evidence" value="ECO:0007669"/>
    <property type="project" value="InterPro"/>
</dbReference>
<feature type="transmembrane region" description="Helical" evidence="7">
    <location>
        <begin position="103"/>
        <end position="133"/>
    </location>
</feature>
<evidence type="ECO:0000313" key="9">
    <source>
        <dbReference type="Proteomes" id="UP000183508"/>
    </source>
</evidence>
<dbReference type="GO" id="GO:0005886">
    <property type="term" value="C:plasma membrane"/>
    <property type="evidence" value="ECO:0007669"/>
    <property type="project" value="UniProtKB-SubCell"/>
</dbReference>
<dbReference type="eggNOG" id="COG4177">
    <property type="taxonomic scope" value="Bacteria"/>
</dbReference>
<keyword evidence="3 7" id="KW-0812">Transmembrane</keyword>
<feature type="transmembrane region" description="Helical" evidence="7">
    <location>
        <begin position="181"/>
        <end position="199"/>
    </location>
</feature>
<dbReference type="OrthoDB" id="9789927at2"/>
<comment type="subcellular location">
    <subcellularLocation>
        <location evidence="1">Cell membrane</location>
        <topology evidence="1">Multi-pass membrane protein</topology>
    </subcellularLocation>
</comment>
<reference evidence="9" key="1">
    <citation type="submission" date="2016-10" db="EMBL/GenBank/DDBJ databases">
        <authorList>
            <person name="Varghese N."/>
        </authorList>
    </citation>
    <scope>NUCLEOTIDE SEQUENCE [LARGE SCALE GENOMIC DNA]</scope>
    <source>
        <strain evidence="9">DSM 17980</strain>
    </source>
</reference>
<gene>
    <name evidence="8" type="ORF">SAMN05421543_103183</name>
</gene>
<accession>A0A1I7H1L5</accession>
<dbReference type="RefSeq" id="WP_074950063.1">
    <property type="nucleotide sequence ID" value="NZ_FPBV01000003.1"/>
</dbReference>
<feature type="transmembrane region" description="Helical" evidence="7">
    <location>
        <begin position="318"/>
        <end position="346"/>
    </location>
</feature>
<feature type="transmembrane region" description="Helical" evidence="7">
    <location>
        <begin position="283"/>
        <end position="306"/>
    </location>
</feature>
<evidence type="ECO:0000256" key="5">
    <source>
        <dbReference type="ARBA" id="ARBA00023136"/>
    </source>
</evidence>